<dbReference type="GeneID" id="100186471"/>
<dbReference type="InterPro" id="IPR042814">
    <property type="entry name" value="Morn5"/>
</dbReference>
<evidence type="ECO:0000256" key="5">
    <source>
        <dbReference type="ARBA" id="ARBA00023069"/>
    </source>
</evidence>
<keyword evidence="8" id="KW-1185">Reference proteome</keyword>
<dbReference type="SMART" id="SM00698">
    <property type="entry name" value="MORN"/>
    <property type="match status" value="3"/>
</dbReference>
<evidence type="ECO:0000256" key="6">
    <source>
        <dbReference type="ARBA" id="ARBA00023273"/>
    </source>
</evidence>
<evidence type="ECO:0000256" key="1">
    <source>
        <dbReference type="ARBA" id="ARBA00004230"/>
    </source>
</evidence>
<evidence type="ECO:0000313" key="7">
    <source>
        <dbReference type="Ensembl" id="ENSCINP00000015151.3"/>
    </source>
</evidence>
<accession>A0A1W2WLD1</accession>
<reference evidence="7" key="2">
    <citation type="submission" date="2025-08" db="UniProtKB">
        <authorList>
            <consortium name="Ensembl"/>
        </authorList>
    </citation>
    <scope>IDENTIFICATION</scope>
</reference>
<dbReference type="InterPro" id="IPR003409">
    <property type="entry name" value="MORN"/>
</dbReference>
<keyword evidence="3" id="KW-0677">Repeat</keyword>
<dbReference type="Ensembl" id="ENSCINT00000015151.3">
    <property type="protein sequence ID" value="ENSCINP00000015151.3"/>
    <property type="gene ID" value="ENSCING00000007377.3"/>
</dbReference>
<dbReference type="RefSeq" id="XP_002130625.1">
    <property type="nucleotide sequence ID" value="XM_002130589.3"/>
</dbReference>
<dbReference type="PANTHER" id="PTHR46437:SF1">
    <property type="entry name" value="MORN REPEAT-CONTAINING PROTEIN 5"/>
    <property type="match status" value="1"/>
</dbReference>
<dbReference type="OMA" id="RRFYKEI"/>
<dbReference type="OrthoDB" id="300500at2759"/>
<dbReference type="InParanoid" id="F6VBW9"/>
<gene>
    <name evidence="7" type="primary">LOC100186471</name>
</gene>
<dbReference type="STRING" id="7719.ENSCINP00000015151"/>
<evidence type="ECO:0000313" key="8">
    <source>
        <dbReference type="Proteomes" id="UP000008144"/>
    </source>
</evidence>
<reference evidence="8" key="1">
    <citation type="journal article" date="2002" name="Science">
        <title>The draft genome of Ciona intestinalis: insights into chordate and vertebrate origins.</title>
        <authorList>
            <person name="Dehal P."/>
            <person name="Satou Y."/>
            <person name="Campbell R.K."/>
            <person name="Chapman J."/>
            <person name="Degnan B."/>
            <person name="De Tomaso A."/>
            <person name="Davidson B."/>
            <person name="Di Gregorio A."/>
            <person name="Gelpke M."/>
            <person name="Goodstein D.M."/>
            <person name="Harafuji N."/>
            <person name="Hastings K.E."/>
            <person name="Ho I."/>
            <person name="Hotta K."/>
            <person name="Huang W."/>
            <person name="Kawashima T."/>
            <person name="Lemaire P."/>
            <person name="Martinez D."/>
            <person name="Meinertzhagen I.A."/>
            <person name="Necula S."/>
            <person name="Nonaka M."/>
            <person name="Putnam N."/>
            <person name="Rash S."/>
            <person name="Saiga H."/>
            <person name="Satake M."/>
            <person name="Terry A."/>
            <person name="Yamada L."/>
            <person name="Wang H.G."/>
            <person name="Awazu S."/>
            <person name="Azumi K."/>
            <person name="Boore J."/>
            <person name="Branno M."/>
            <person name="Chin-Bow S."/>
            <person name="DeSantis R."/>
            <person name="Doyle S."/>
            <person name="Francino P."/>
            <person name="Keys D.N."/>
            <person name="Haga S."/>
            <person name="Hayashi H."/>
            <person name="Hino K."/>
            <person name="Imai K.S."/>
            <person name="Inaba K."/>
            <person name="Kano S."/>
            <person name="Kobayashi K."/>
            <person name="Kobayashi M."/>
            <person name="Lee B.I."/>
            <person name="Makabe K.W."/>
            <person name="Manohar C."/>
            <person name="Matassi G."/>
            <person name="Medina M."/>
            <person name="Mochizuki Y."/>
            <person name="Mount S."/>
            <person name="Morishita T."/>
            <person name="Miura S."/>
            <person name="Nakayama A."/>
            <person name="Nishizaka S."/>
            <person name="Nomoto H."/>
            <person name="Ohta F."/>
            <person name="Oishi K."/>
            <person name="Rigoutsos I."/>
            <person name="Sano M."/>
            <person name="Sasaki A."/>
            <person name="Sasakura Y."/>
            <person name="Shoguchi E."/>
            <person name="Shin-i T."/>
            <person name="Spagnuolo A."/>
            <person name="Stainier D."/>
            <person name="Suzuki M.M."/>
            <person name="Tassy O."/>
            <person name="Takatori N."/>
            <person name="Tokuoka M."/>
            <person name="Yagi K."/>
            <person name="Yoshizaki F."/>
            <person name="Wada S."/>
            <person name="Zhang C."/>
            <person name="Hyatt P.D."/>
            <person name="Larimer F."/>
            <person name="Detter C."/>
            <person name="Doggett N."/>
            <person name="Glavina T."/>
            <person name="Hawkins T."/>
            <person name="Richardson P."/>
            <person name="Lucas S."/>
            <person name="Kohara Y."/>
            <person name="Levine M."/>
            <person name="Satoh N."/>
            <person name="Rokhsar D.S."/>
        </authorList>
    </citation>
    <scope>NUCLEOTIDE SEQUENCE [LARGE SCALE GENOMIC DNA]</scope>
</reference>
<proteinExistence type="predicted"/>
<keyword evidence="5" id="KW-0969">Cilium</keyword>
<dbReference type="GO" id="GO:0031514">
    <property type="term" value="C:motile cilium"/>
    <property type="evidence" value="ECO:0007669"/>
    <property type="project" value="UniProtKB-SubCell"/>
</dbReference>
<dbReference type="Pfam" id="PF02493">
    <property type="entry name" value="MORN"/>
    <property type="match status" value="3"/>
</dbReference>
<dbReference type="Proteomes" id="UP000008144">
    <property type="component" value="Unassembled WGS sequence"/>
</dbReference>
<evidence type="ECO:0000256" key="2">
    <source>
        <dbReference type="ARBA" id="ARBA00016322"/>
    </source>
</evidence>
<evidence type="ECO:0000256" key="3">
    <source>
        <dbReference type="ARBA" id="ARBA00022737"/>
    </source>
</evidence>
<dbReference type="KEGG" id="cin:100186471"/>
<sequence>MIENENTDPKKQPHRLANYVGELQNGRMTGRGTYWFDTHTRYEGEFKDGMFHGKGNLHFTNGGRYEANWLCGKEVGIGRYIFDDGLEFEENGDTLTGWRYGNRVWDRRFYKEITGGLRPVDKCLLVPDCDVNGKPIRQIPQSCYDVGDGFYDPYSRIVYKYFEETETDLEDKNGQASSSISSEKPRSFIRNVTAQEHDWIVTFCRSGCDDFVCCQRVTNYDDVIAISDRVGLGAKRKMGNFTLYKNSTKSEEASSSKKVNKKVTFGEVAN</sequence>
<dbReference type="GeneTree" id="ENSGT00390000018089"/>
<reference evidence="7" key="3">
    <citation type="submission" date="2025-09" db="UniProtKB">
        <authorList>
            <consortium name="Ensembl"/>
        </authorList>
    </citation>
    <scope>IDENTIFICATION</scope>
</reference>
<dbReference type="Gene3D" id="2.20.110.10">
    <property type="entry name" value="Histone H3 K4-specific methyltransferase SET7/9 N-terminal domain"/>
    <property type="match status" value="2"/>
</dbReference>
<keyword evidence="4" id="KW-0282">Flagellum</keyword>
<dbReference type="PANTHER" id="PTHR46437">
    <property type="entry name" value="MORN REPEAT-CONTAINING PROTEIN 5"/>
    <property type="match status" value="1"/>
</dbReference>
<keyword evidence="6" id="KW-0966">Cell projection</keyword>
<comment type="subcellular location">
    <subcellularLocation>
        <location evidence="1">Cell projection</location>
        <location evidence="1">Cilium</location>
        <location evidence="1">Flagellum</location>
    </subcellularLocation>
</comment>
<evidence type="ECO:0000256" key="4">
    <source>
        <dbReference type="ARBA" id="ARBA00022846"/>
    </source>
</evidence>
<accession>F6VBW9</accession>
<protein>
    <recommendedName>
        <fullName evidence="2">MORN repeat-containing protein 5</fullName>
    </recommendedName>
</protein>
<dbReference type="SUPFAM" id="SSF82185">
    <property type="entry name" value="Histone H3 K4-specific methyltransferase SET7/9 N-terminal domain"/>
    <property type="match status" value="1"/>
</dbReference>
<name>F6VBW9_CIOIN</name>
<dbReference type="AlphaFoldDB" id="F6VBW9"/>
<organism evidence="7 8">
    <name type="scientific">Ciona intestinalis</name>
    <name type="common">Transparent sea squirt</name>
    <name type="synonym">Ascidia intestinalis</name>
    <dbReference type="NCBI Taxonomy" id="7719"/>
    <lineage>
        <taxon>Eukaryota</taxon>
        <taxon>Metazoa</taxon>
        <taxon>Chordata</taxon>
        <taxon>Tunicata</taxon>
        <taxon>Ascidiacea</taxon>
        <taxon>Phlebobranchia</taxon>
        <taxon>Cionidae</taxon>
        <taxon>Ciona</taxon>
    </lineage>
</organism>
<dbReference type="HOGENOM" id="CLU_1151461_0_0_1"/>